<gene>
    <name evidence="1" type="ORF">ACFQDP_22925</name>
</gene>
<dbReference type="Proteomes" id="UP001596237">
    <property type="component" value="Unassembled WGS sequence"/>
</dbReference>
<accession>A0ABW1WUJ7</accession>
<evidence type="ECO:0000313" key="2">
    <source>
        <dbReference type="Proteomes" id="UP001596237"/>
    </source>
</evidence>
<dbReference type="SUPFAM" id="SSF54975">
    <property type="entry name" value="Acylphosphatase/BLUF domain-like"/>
    <property type="match status" value="1"/>
</dbReference>
<evidence type="ECO:0000313" key="1">
    <source>
        <dbReference type="EMBL" id="MFC6392161.1"/>
    </source>
</evidence>
<name>A0ABW1WUJ7_9HYPH</name>
<protein>
    <recommendedName>
        <fullName evidence="3">Acylphosphatase</fullName>
    </recommendedName>
</protein>
<reference evidence="2" key="1">
    <citation type="journal article" date="2019" name="Int. J. Syst. Evol. Microbiol.">
        <title>The Global Catalogue of Microorganisms (GCM) 10K type strain sequencing project: providing services to taxonomists for standard genome sequencing and annotation.</title>
        <authorList>
            <consortium name="The Broad Institute Genomics Platform"/>
            <consortium name="The Broad Institute Genome Sequencing Center for Infectious Disease"/>
            <person name="Wu L."/>
            <person name="Ma J."/>
        </authorList>
    </citation>
    <scope>NUCLEOTIDE SEQUENCE [LARGE SCALE GENOMIC DNA]</scope>
    <source>
        <strain evidence="2">CCUG 36916</strain>
    </source>
</reference>
<dbReference type="EMBL" id="JBHSTT010000094">
    <property type="protein sequence ID" value="MFC6392161.1"/>
    <property type="molecule type" value="Genomic_DNA"/>
</dbReference>
<keyword evidence="2" id="KW-1185">Reference proteome</keyword>
<dbReference type="InterPro" id="IPR036046">
    <property type="entry name" value="Acylphosphatase-like_dom_sf"/>
</dbReference>
<dbReference type="RefSeq" id="WP_343068678.1">
    <property type="nucleotide sequence ID" value="NZ_JBHSTT010000094.1"/>
</dbReference>
<organism evidence="1 2">
    <name type="scientific">Methylorubrum zatmanii</name>
    <dbReference type="NCBI Taxonomy" id="29429"/>
    <lineage>
        <taxon>Bacteria</taxon>
        <taxon>Pseudomonadati</taxon>
        <taxon>Pseudomonadota</taxon>
        <taxon>Alphaproteobacteria</taxon>
        <taxon>Hyphomicrobiales</taxon>
        <taxon>Methylobacteriaceae</taxon>
        <taxon>Methylorubrum</taxon>
    </lineage>
</organism>
<evidence type="ECO:0008006" key="3">
    <source>
        <dbReference type="Google" id="ProtNLM"/>
    </source>
</evidence>
<comment type="caution">
    <text evidence="1">The sequence shown here is derived from an EMBL/GenBank/DDBJ whole genome shotgun (WGS) entry which is preliminary data.</text>
</comment>
<proteinExistence type="predicted"/>
<sequence>MARNKAIVNREGSALRNATVMTFTGRFRPASFRAFAEDRARLLALDAAWGEAAPDRMVVAVAGQRDFVDAFEMACSLGPMDCLVHEVERRDAGPAGIGSL</sequence>